<feature type="chain" id="PRO_5042846288" evidence="1">
    <location>
        <begin position="19"/>
        <end position="204"/>
    </location>
</feature>
<evidence type="ECO:0000313" key="2">
    <source>
        <dbReference type="EMBL" id="ASI92656.1"/>
    </source>
</evidence>
<dbReference type="AlphaFoldDB" id="A0AAN1KQI4"/>
<name>A0AAN1KQI4_9VIBR</name>
<feature type="signal peptide" evidence="1">
    <location>
        <begin position="1"/>
        <end position="18"/>
    </location>
</feature>
<sequence length="204" mass="23064">MRTLILLLTLLLPASVCANWFKEHNVDKFDGVETHRTWGFGNIIGEEFTSYGIRCDSRSKLLLTLGFVTELENFNAPIDVVFKVDGNDPIHLEGQLFSNSRKSGFVRADKSNISMINQLILQSREGRVIDIRVSNVEQSQFVEYSVPLYGFSKFSKATRSACSVGSVRMEMTPEDKAELVKLNQQLKETKQRIADLEAKYSTGF</sequence>
<keyword evidence="1" id="KW-0732">Signal</keyword>
<proteinExistence type="predicted"/>
<dbReference type="EMBL" id="CP018309">
    <property type="protein sequence ID" value="ASI92656.1"/>
    <property type="molecule type" value="Genomic_DNA"/>
</dbReference>
<reference evidence="3" key="1">
    <citation type="submission" date="2016-12" db="EMBL/GenBank/DDBJ databases">
        <title>Comparative genomic analysis reveals the diversity, evolution, and environmental adaptation strategies of the genus Vibrio.</title>
        <authorList>
            <person name="Lin H."/>
            <person name="Wang X."/>
            <person name="Zhang X.-H."/>
        </authorList>
    </citation>
    <scope>NUCLEOTIDE SEQUENCE [LARGE SCALE GENOMIC DNA]</scope>
    <source>
        <strain evidence="3">QT6D1</strain>
    </source>
</reference>
<accession>A0AAN1KQI4</accession>
<evidence type="ECO:0000256" key="1">
    <source>
        <dbReference type="SAM" id="SignalP"/>
    </source>
</evidence>
<gene>
    <name evidence="2" type="ORF">BSZ05_23060</name>
</gene>
<dbReference type="RefSeq" id="WP_088878562.1">
    <property type="nucleotide sequence ID" value="NZ_CP018309.1"/>
</dbReference>
<dbReference type="Proteomes" id="UP000197092">
    <property type="component" value="Chromosome 2"/>
</dbReference>
<protein>
    <submittedName>
        <fullName evidence="2">Uncharacterized protein</fullName>
    </submittedName>
</protein>
<dbReference type="KEGG" id="vsh:BSZ05_23060"/>
<evidence type="ECO:0000313" key="3">
    <source>
        <dbReference type="Proteomes" id="UP000197092"/>
    </source>
</evidence>
<organism evidence="2 3">
    <name type="scientific">Vibrio mediterranei</name>
    <dbReference type="NCBI Taxonomy" id="689"/>
    <lineage>
        <taxon>Bacteria</taxon>
        <taxon>Pseudomonadati</taxon>
        <taxon>Pseudomonadota</taxon>
        <taxon>Gammaproteobacteria</taxon>
        <taxon>Vibrionales</taxon>
        <taxon>Vibrionaceae</taxon>
        <taxon>Vibrio</taxon>
    </lineage>
</organism>